<feature type="compositionally biased region" description="Polar residues" evidence="1">
    <location>
        <begin position="322"/>
        <end position="333"/>
    </location>
</feature>
<dbReference type="Proteomes" id="UP000053257">
    <property type="component" value="Unassembled WGS sequence"/>
</dbReference>
<keyword evidence="2" id="KW-0472">Membrane</keyword>
<protein>
    <submittedName>
        <fullName evidence="3">Uncharacterized protein</fullName>
    </submittedName>
</protein>
<accession>A0A0C3S9E1</accession>
<feature type="region of interest" description="Disordered" evidence="1">
    <location>
        <begin position="279"/>
        <end position="309"/>
    </location>
</feature>
<evidence type="ECO:0000313" key="3">
    <source>
        <dbReference type="EMBL" id="KIP06120.1"/>
    </source>
</evidence>
<keyword evidence="4" id="KW-1185">Reference proteome</keyword>
<evidence type="ECO:0000313" key="4">
    <source>
        <dbReference type="Proteomes" id="UP000053257"/>
    </source>
</evidence>
<feature type="region of interest" description="Disordered" evidence="1">
    <location>
        <begin position="148"/>
        <end position="189"/>
    </location>
</feature>
<organism evidence="3 4">
    <name type="scientific">Phlebiopsis gigantea (strain 11061_1 CR5-6)</name>
    <name type="common">White-rot fungus</name>
    <name type="synonym">Peniophora gigantea</name>
    <dbReference type="NCBI Taxonomy" id="745531"/>
    <lineage>
        <taxon>Eukaryota</taxon>
        <taxon>Fungi</taxon>
        <taxon>Dikarya</taxon>
        <taxon>Basidiomycota</taxon>
        <taxon>Agaricomycotina</taxon>
        <taxon>Agaricomycetes</taxon>
        <taxon>Polyporales</taxon>
        <taxon>Phanerochaetaceae</taxon>
        <taxon>Phlebiopsis</taxon>
    </lineage>
</organism>
<keyword evidence="2" id="KW-1133">Transmembrane helix</keyword>
<feature type="region of interest" description="Disordered" evidence="1">
    <location>
        <begin position="322"/>
        <end position="392"/>
    </location>
</feature>
<proteinExistence type="predicted"/>
<dbReference type="HOGENOM" id="CLU_586740_0_0_1"/>
<feature type="transmembrane region" description="Helical" evidence="2">
    <location>
        <begin position="71"/>
        <end position="94"/>
    </location>
</feature>
<feature type="compositionally biased region" description="Polar residues" evidence="1">
    <location>
        <begin position="286"/>
        <end position="296"/>
    </location>
</feature>
<evidence type="ECO:0000256" key="1">
    <source>
        <dbReference type="SAM" id="MobiDB-lite"/>
    </source>
</evidence>
<reference evidence="3 4" key="1">
    <citation type="journal article" date="2014" name="PLoS Genet.">
        <title>Analysis of the Phlebiopsis gigantea genome, transcriptome and secretome provides insight into its pioneer colonization strategies of wood.</title>
        <authorList>
            <person name="Hori C."/>
            <person name="Ishida T."/>
            <person name="Igarashi K."/>
            <person name="Samejima M."/>
            <person name="Suzuki H."/>
            <person name="Master E."/>
            <person name="Ferreira P."/>
            <person name="Ruiz-Duenas F.J."/>
            <person name="Held B."/>
            <person name="Canessa P."/>
            <person name="Larrondo L.F."/>
            <person name="Schmoll M."/>
            <person name="Druzhinina I.S."/>
            <person name="Kubicek C.P."/>
            <person name="Gaskell J.A."/>
            <person name="Kersten P."/>
            <person name="St John F."/>
            <person name="Glasner J."/>
            <person name="Sabat G."/>
            <person name="Splinter BonDurant S."/>
            <person name="Syed K."/>
            <person name="Yadav J."/>
            <person name="Mgbeahuruike A.C."/>
            <person name="Kovalchuk A."/>
            <person name="Asiegbu F.O."/>
            <person name="Lackner G."/>
            <person name="Hoffmeister D."/>
            <person name="Rencoret J."/>
            <person name="Gutierrez A."/>
            <person name="Sun H."/>
            <person name="Lindquist E."/>
            <person name="Barry K."/>
            <person name="Riley R."/>
            <person name="Grigoriev I.V."/>
            <person name="Henrissat B."/>
            <person name="Kues U."/>
            <person name="Berka R.M."/>
            <person name="Martinez A.T."/>
            <person name="Covert S.F."/>
            <person name="Blanchette R.A."/>
            <person name="Cullen D."/>
        </authorList>
    </citation>
    <scope>NUCLEOTIDE SEQUENCE [LARGE SCALE GENOMIC DNA]</scope>
    <source>
        <strain evidence="3 4">11061_1 CR5-6</strain>
    </source>
</reference>
<name>A0A0C3S9E1_PHLG1</name>
<feature type="region of interest" description="Disordered" evidence="1">
    <location>
        <begin position="232"/>
        <end position="265"/>
    </location>
</feature>
<sequence>MASAACNQLPVETWSQWASDNGCNSSIPYTTAPYDTSDIELPKWAHQNLVNGRFDVTAAVQQAKGWSAIQIALPIIVGVVVALIAGILFLWYRARQRGGFKDRRRSPKRWESANLHGPRRFFGLIPQRVTVKEGSSREPRWEIDGQTGANAVLDYDDEPPKMDDGRNSRASGHSRTTSSSALIQSNASLHSSQSKSLFNTIASKISTMSLGRKYQNGATKGSDYKRVQVVPRNPTDRFKIDGELPTPNRYDEPPLPYREEPAERQSSLPSVLDIRAPSAAAGSHHAWTNQYDSTPFTDDGRTDLAPPTVMHSDFSLATTDLMTPISSGASHPRSSSDPHRASVISPNSPFLPSERFDPMPTIRASPSPYIDRRESTDSLAHQLYPRDPSYDY</sequence>
<evidence type="ECO:0000256" key="2">
    <source>
        <dbReference type="SAM" id="Phobius"/>
    </source>
</evidence>
<dbReference type="OrthoDB" id="2576311at2759"/>
<keyword evidence="2" id="KW-0812">Transmembrane</keyword>
<dbReference type="AlphaFoldDB" id="A0A0C3S9E1"/>
<feature type="compositionally biased region" description="Polar residues" evidence="1">
    <location>
        <begin position="168"/>
        <end position="189"/>
    </location>
</feature>
<feature type="compositionally biased region" description="Basic and acidic residues" evidence="1">
    <location>
        <begin position="249"/>
        <end position="263"/>
    </location>
</feature>
<feature type="compositionally biased region" description="Basic and acidic residues" evidence="1">
    <location>
        <begin position="158"/>
        <end position="167"/>
    </location>
</feature>
<dbReference type="EMBL" id="KN840525">
    <property type="protein sequence ID" value="KIP06120.1"/>
    <property type="molecule type" value="Genomic_DNA"/>
</dbReference>
<gene>
    <name evidence="3" type="ORF">PHLGIDRAFT_470504</name>
</gene>